<dbReference type="RefSeq" id="WP_354644233.1">
    <property type="nucleotide sequence ID" value="NZ_CP159872.1"/>
</dbReference>
<sequence>MTLPTPGDVRALHEKHAPSRAALAEVLTHCEIVARIALRIAEDRQLPVDTALVEVGALAHDIGVYLVGDGPYIRHGLLGHDLLRDEGWDEELCRFASCHTGVGLTRHDVTTQGLPLPVADYLPRSAEERLVMYADKFHTKSRPPAFLDAAAYAVRVARFGAAKSEAFADLVAEYGEPDLAGLAAAYGQPLERGADLHTL</sequence>
<dbReference type="SUPFAM" id="SSF109604">
    <property type="entry name" value="HD-domain/PDEase-like"/>
    <property type="match status" value="1"/>
</dbReference>
<dbReference type="CDD" id="cd00077">
    <property type="entry name" value="HDc"/>
    <property type="match status" value="1"/>
</dbReference>
<name>A0AAU8K3M3_9ACTN</name>
<dbReference type="InterPro" id="IPR006675">
    <property type="entry name" value="HDIG_dom"/>
</dbReference>
<dbReference type="PANTHER" id="PTHR38659:SF2">
    <property type="entry name" value="HDIG DOMAIN PROTEIN"/>
    <property type="match status" value="1"/>
</dbReference>
<dbReference type="InterPro" id="IPR006674">
    <property type="entry name" value="HD_domain"/>
</dbReference>
<organism evidence="2">
    <name type="scientific">Kitasatospora camelliae</name>
    <dbReference type="NCBI Taxonomy" id="3156397"/>
    <lineage>
        <taxon>Bacteria</taxon>
        <taxon>Bacillati</taxon>
        <taxon>Actinomycetota</taxon>
        <taxon>Actinomycetes</taxon>
        <taxon>Kitasatosporales</taxon>
        <taxon>Streptomycetaceae</taxon>
        <taxon>Kitasatospora</taxon>
    </lineage>
</organism>
<dbReference type="NCBIfam" id="TIGR00277">
    <property type="entry name" value="HDIG"/>
    <property type="match status" value="1"/>
</dbReference>
<dbReference type="EMBL" id="CP159872">
    <property type="protein sequence ID" value="XCM83298.1"/>
    <property type="molecule type" value="Genomic_DNA"/>
</dbReference>
<reference evidence="2" key="1">
    <citation type="submission" date="2024-06" db="EMBL/GenBank/DDBJ databases">
        <title>The genome sequences of Kitasatospora sp. strain HUAS MG31.</title>
        <authorList>
            <person name="Mo P."/>
        </authorList>
    </citation>
    <scope>NUCLEOTIDE SEQUENCE</scope>
    <source>
        <strain evidence="2">HUAS MG31</strain>
    </source>
</reference>
<proteinExistence type="predicted"/>
<dbReference type="Pfam" id="PF01966">
    <property type="entry name" value="HD"/>
    <property type="match status" value="1"/>
</dbReference>
<accession>A0AAU8K3M3</accession>
<dbReference type="Gene3D" id="1.10.3210.10">
    <property type="entry name" value="Hypothetical protein af1432"/>
    <property type="match status" value="1"/>
</dbReference>
<dbReference type="SMART" id="SM00471">
    <property type="entry name" value="HDc"/>
    <property type="match status" value="1"/>
</dbReference>
<dbReference type="PANTHER" id="PTHR38659">
    <property type="entry name" value="METAL-DEPENDENT PHOSPHOHYDROLASE"/>
    <property type="match status" value="1"/>
</dbReference>
<feature type="domain" description="HD/PDEase" evidence="1">
    <location>
        <begin position="22"/>
        <end position="149"/>
    </location>
</feature>
<evidence type="ECO:0000313" key="2">
    <source>
        <dbReference type="EMBL" id="XCM83298.1"/>
    </source>
</evidence>
<dbReference type="KEGG" id="kcm:ABWK59_32415"/>
<gene>
    <name evidence="2" type="ORF">ABWK59_32415</name>
</gene>
<evidence type="ECO:0000259" key="1">
    <source>
        <dbReference type="SMART" id="SM00471"/>
    </source>
</evidence>
<dbReference type="AlphaFoldDB" id="A0AAU8K3M3"/>
<protein>
    <submittedName>
        <fullName evidence="2">HD domain-containing protein</fullName>
    </submittedName>
</protein>
<dbReference type="InterPro" id="IPR003607">
    <property type="entry name" value="HD/PDEase_dom"/>
</dbReference>